<evidence type="ECO:0000313" key="8">
    <source>
        <dbReference type="EMBL" id="WOI31590.1"/>
    </source>
</evidence>
<reference evidence="8 9" key="1">
    <citation type="submission" date="2023-10" db="EMBL/GenBank/DDBJ databases">
        <title>Eight complete genome sequences of bacteria isolated from laboratory stock of Giant Kelp gametophytes.</title>
        <authorList>
            <person name="Tolentino B."/>
            <person name="Nuzhdin S."/>
        </authorList>
    </citation>
    <scope>NUCLEOTIDE SEQUENCE [LARGE SCALE GENOMIC DNA]</scope>
    <source>
        <strain evidence="8 9">LC.270.F.C4</strain>
    </source>
</reference>
<dbReference type="SUPFAM" id="SSF53448">
    <property type="entry name" value="Nucleotide-diphospho-sugar transferases"/>
    <property type="match status" value="1"/>
</dbReference>
<dbReference type="InterPro" id="IPR001173">
    <property type="entry name" value="Glyco_trans_2-like"/>
</dbReference>
<dbReference type="PANTHER" id="PTHR43646">
    <property type="entry name" value="GLYCOSYLTRANSFERASE"/>
    <property type="match status" value="1"/>
</dbReference>
<evidence type="ECO:0000256" key="3">
    <source>
        <dbReference type="ARBA" id="ARBA00022676"/>
    </source>
</evidence>
<keyword evidence="2" id="KW-1003">Cell membrane</keyword>
<keyword evidence="6" id="KW-1133">Transmembrane helix</keyword>
<gene>
    <name evidence="8" type="ORF">R1T40_11480</name>
</gene>
<dbReference type="EC" id="2.4.-.-" evidence="8"/>
<dbReference type="PANTHER" id="PTHR43646:SF2">
    <property type="entry name" value="GLYCOSYLTRANSFERASE 2-LIKE DOMAIN-CONTAINING PROTEIN"/>
    <property type="match status" value="1"/>
</dbReference>
<feature type="transmembrane region" description="Helical" evidence="6">
    <location>
        <begin position="251"/>
        <end position="279"/>
    </location>
</feature>
<evidence type="ECO:0000259" key="7">
    <source>
        <dbReference type="Pfam" id="PF00535"/>
    </source>
</evidence>
<dbReference type="Gene3D" id="3.90.550.10">
    <property type="entry name" value="Spore Coat Polysaccharide Biosynthesis Protein SpsA, Chain A"/>
    <property type="match status" value="1"/>
</dbReference>
<keyword evidence="3 8" id="KW-0328">Glycosyltransferase</keyword>
<dbReference type="GO" id="GO:0016757">
    <property type="term" value="F:glycosyltransferase activity"/>
    <property type="evidence" value="ECO:0007669"/>
    <property type="project" value="UniProtKB-KW"/>
</dbReference>
<evidence type="ECO:0000256" key="4">
    <source>
        <dbReference type="ARBA" id="ARBA00022679"/>
    </source>
</evidence>
<dbReference type="Pfam" id="PF00535">
    <property type="entry name" value="Glycos_transf_2"/>
    <property type="match status" value="1"/>
</dbReference>
<dbReference type="RefSeq" id="WP_317384185.1">
    <property type="nucleotide sequence ID" value="NZ_CP136704.1"/>
</dbReference>
<evidence type="ECO:0000256" key="6">
    <source>
        <dbReference type="SAM" id="Phobius"/>
    </source>
</evidence>
<evidence type="ECO:0000256" key="5">
    <source>
        <dbReference type="ARBA" id="ARBA00023136"/>
    </source>
</evidence>
<evidence type="ECO:0000313" key="9">
    <source>
        <dbReference type="Proteomes" id="UP001302666"/>
    </source>
</evidence>
<sequence length="328" mass="36296">MSTAPPPPDAPQPQIDAVVIGRNEGERLLACLDSLAGQVRRIIYVDSGSSDGSVAAAKARGAEVVSLDMSRPFTAARARNAGLDRLSANTSGGLVQFLDGDCSLDPGWLRQGADFLAQHPDVAVACGRRREQNPSGSIYNWLCDLEWDTPIGEAKACGGDALMRRDAILQVGGYRDTLIAGEEPELCVRLRKAGWKIWRLDEEMTRHDAQMTRFSQWWKRARRAGHAFAEGAHLHGAPPECHWVTETRRAMVWGAVLPGLIALTWSLLPLLGGVLSLIYPLQFLRLSRRDGPRRAWYSMLGKFAEAQGVVEFHLNRLRGRHRALIEYK</sequence>
<accession>A0ABZ0HBH5</accession>
<evidence type="ECO:0000256" key="2">
    <source>
        <dbReference type="ARBA" id="ARBA00022475"/>
    </source>
</evidence>
<proteinExistence type="predicted"/>
<protein>
    <submittedName>
        <fullName evidence="8">Glycosyltransferase</fullName>
        <ecNumber evidence="8">2.4.-.-</ecNumber>
    </submittedName>
</protein>
<dbReference type="EMBL" id="CP136704">
    <property type="protein sequence ID" value="WOI31590.1"/>
    <property type="molecule type" value="Genomic_DNA"/>
</dbReference>
<keyword evidence="5 6" id="KW-0472">Membrane</keyword>
<name>A0ABZ0HBH5_TRISK</name>
<evidence type="ECO:0000256" key="1">
    <source>
        <dbReference type="ARBA" id="ARBA00004236"/>
    </source>
</evidence>
<keyword evidence="9" id="KW-1185">Reference proteome</keyword>
<comment type="subcellular location">
    <subcellularLocation>
        <location evidence="1">Cell membrane</location>
    </subcellularLocation>
</comment>
<dbReference type="Proteomes" id="UP001302666">
    <property type="component" value="Chromosome"/>
</dbReference>
<feature type="domain" description="Glycosyltransferase 2-like" evidence="7">
    <location>
        <begin position="18"/>
        <end position="136"/>
    </location>
</feature>
<keyword evidence="4 8" id="KW-0808">Transferase</keyword>
<organism evidence="8 9">
    <name type="scientific">Tritonibacter scottomollicae</name>
    <name type="common">Epibacterium scottomollicae</name>
    <dbReference type="NCBI Taxonomy" id="483013"/>
    <lineage>
        <taxon>Bacteria</taxon>
        <taxon>Pseudomonadati</taxon>
        <taxon>Pseudomonadota</taxon>
        <taxon>Alphaproteobacteria</taxon>
        <taxon>Rhodobacterales</taxon>
        <taxon>Paracoccaceae</taxon>
        <taxon>Tritonibacter</taxon>
    </lineage>
</organism>
<keyword evidence="6" id="KW-0812">Transmembrane</keyword>
<dbReference type="InterPro" id="IPR029044">
    <property type="entry name" value="Nucleotide-diphossugar_trans"/>
</dbReference>